<gene>
    <name evidence="1" type="ORF">SCF082_LOCUS16636</name>
</gene>
<evidence type="ECO:0000313" key="2">
    <source>
        <dbReference type="Proteomes" id="UP001642464"/>
    </source>
</evidence>
<protein>
    <submittedName>
        <fullName evidence="1">Uncharacterized protein</fullName>
    </submittedName>
</protein>
<comment type="caution">
    <text evidence="1">The sequence shown here is derived from an EMBL/GenBank/DDBJ whole genome shotgun (WGS) entry which is preliminary data.</text>
</comment>
<reference evidence="1 2" key="1">
    <citation type="submission" date="2024-02" db="EMBL/GenBank/DDBJ databases">
        <authorList>
            <person name="Chen Y."/>
            <person name="Shah S."/>
            <person name="Dougan E. K."/>
            <person name="Thang M."/>
            <person name="Chan C."/>
        </authorList>
    </citation>
    <scope>NUCLEOTIDE SEQUENCE [LARGE SCALE GENOMIC DNA]</scope>
</reference>
<dbReference type="Proteomes" id="UP001642464">
    <property type="component" value="Unassembled WGS sequence"/>
</dbReference>
<organism evidence="1 2">
    <name type="scientific">Durusdinium trenchii</name>
    <dbReference type="NCBI Taxonomy" id="1381693"/>
    <lineage>
        <taxon>Eukaryota</taxon>
        <taxon>Sar</taxon>
        <taxon>Alveolata</taxon>
        <taxon>Dinophyceae</taxon>
        <taxon>Suessiales</taxon>
        <taxon>Symbiodiniaceae</taxon>
        <taxon>Durusdinium</taxon>
    </lineage>
</organism>
<accession>A0ABP0KCC3</accession>
<keyword evidence="2" id="KW-1185">Reference proteome</keyword>
<dbReference type="EMBL" id="CAXAMM010010890">
    <property type="protein sequence ID" value="CAK9024464.1"/>
    <property type="molecule type" value="Genomic_DNA"/>
</dbReference>
<evidence type="ECO:0000313" key="1">
    <source>
        <dbReference type="EMBL" id="CAK9024464.1"/>
    </source>
</evidence>
<sequence length="488" mass="52802">MRDINLDSALAILARGAAQTRDPLAAREGGCQLQLISEDVNQELLQGGDPKHRILAPVKGILRKAKGVAAGGAGGLPSGTVKQLRLSPEALEQRRFRFSVQLLQNHLDQLQTDDVHELITVLKCLQGGEQPLVLRSLRLLKAFLEAHVVLHDRALQQGLIESVVDVMRQQAEVDVLTLGVACLSAASWTAVFTARAVRERGTFIFSLLTPMSHMMQMTLPARSWKKVENAPGSHSVRFESCTPRDRPRPRNSAALTGAALILCRAEVLRGAAQRGMLGPEALNFCGRSEASPTASQRLERPPPQSVRRLRLRCVGVMFRMLLARISETFHLGSTVVRGGKVLSVSGTVLAGTGHSLGRVTSTCQAVAASIPRLLLVEDKRLLAPLPPLLQAEGAKCSFKELYSWTASMKASRKSRERQASHKLRGLMGSEWILCAGLFAIQMNQDCFAWDDVVGNECDAKTTGSKGSFRGPALSSLPAVVLLAEDDGG</sequence>
<proteinExistence type="predicted"/>
<name>A0ABP0KCC3_9DINO</name>